<dbReference type="SUPFAM" id="SSF53223">
    <property type="entry name" value="Aminoacid dehydrogenase-like, N-terminal domain"/>
    <property type="match status" value="1"/>
</dbReference>
<dbReference type="GO" id="GO:0004764">
    <property type="term" value="F:shikimate 3-dehydrogenase (NADP+) activity"/>
    <property type="evidence" value="ECO:0007669"/>
    <property type="project" value="UniProtKB-UniRule"/>
</dbReference>
<sequence length="318" mass="33845">MPRKIQSCLVKREPRPVTDTFEAAVARLRETISRRCASNARTVLIGLIGRGIQSSRTPAMHEREGGRIGLNYVYLLIDFDALGLADADLPRLLDAVQSLGFAGLNVTHPFKQAVLNLLDRLSPEAAAIGAVNTVVFENGRRVGHNTDCWGFAESFREGLAGAPLGEVVQFGAGGAGAAVAHALLECGVNGLTICDKDSARAGELAGRLSERFSREVIGVEDASLALGRADGLVNATPIGMAKYPGVPFPAYLLSRQHWVAEIIYFPADTELLERARALGCRTLAGTGMAVYQAVKAFELFTGIAPDRMAMAGHFQAAA</sequence>
<keyword evidence="6" id="KW-1185">Reference proteome</keyword>
<dbReference type="HAMAP" id="MF_00222">
    <property type="entry name" value="Shikimate_DH_AroE"/>
    <property type="match status" value="1"/>
</dbReference>
<evidence type="ECO:0000313" key="5">
    <source>
        <dbReference type="EMBL" id="QEE19547.1"/>
    </source>
</evidence>
<comment type="pathway">
    <text evidence="1 4">Metabolic intermediate biosynthesis; chorismate biosynthesis; chorismate from D-erythrose 4-phosphate and phosphoenolpyruvate: step 4/7.</text>
</comment>
<evidence type="ECO:0000256" key="1">
    <source>
        <dbReference type="ARBA" id="ARBA00004871"/>
    </source>
</evidence>
<dbReference type="InterPro" id="IPR041121">
    <property type="entry name" value="SDH_C"/>
</dbReference>
<proteinExistence type="inferred from homology"/>
<gene>
    <name evidence="4" type="primary">aroE</name>
    <name evidence="5" type="ORF">FNA67_04880</name>
</gene>
<feature type="active site" description="Proton acceptor" evidence="4">
    <location>
        <position position="111"/>
    </location>
</feature>
<keyword evidence="2 4" id="KW-0560">Oxidoreductase</keyword>
<dbReference type="GO" id="GO:0009423">
    <property type="term" value="P:chorismate biosynthetic process"/>
    <property type="evidence" value="ECO:0007669"/>
    <property type="project" value="UniProtKB-UniRule"/>
</dbReference>
<dbReference type="InterPro" id="IPR013708">
    <property type="entry name" value="Shikimate_DH-bd_N"/>
</dbReference>
<feature type="binding site" evidence="4">
    <location>
        <begin position="55"/>
        <end position="57"/>
    </location>
    <ligand>
        <name>shikimate</name>
        <dbReference type="ChEBI" id="CHEBI:36208"/>
    </ligand>
</feature>
<feature type="binding site" evidence="4">
    <location>
        <position position="264"/>
    </location>
    <ligand>
        <name>shikimate</name>
        <dbReference type="ChEBI" id="CHEBI:36208"/>
    </ligand>
</feature>
<comment type="subunit">
    <text evidence="4">Homodimer.</text>
</comment>
<feature type="binding site" evidence="4">
    <location>
        <position position="132"/>
    </location>
    <ligand>
        <name>shikimate</name>
        <dbReference type="ChEBI" id="CHEBI:36208"/>
    </ligand>
</feature>
<dbReference type="PANTHER" id="PTHR21089:SF1">
    <property type="entry name" value="BIFUNCTIONAL 3-DEHYDROQUINATE DEHYDRATASE_SHIKIMATE DEHYDROGENASE, CHLOROPLASTIC"/>
    <property type="match status" value="1"/>
</dbReference>
<dbReference type="Gene3D" id="3.40.50.720">
    <property type="entry name" value="NAD(P)-binding Rossmann-like Domain"/>
    <property type="match status" value="1"/>
</dbReference>
<dbReference type="InterPro" id="IPR036291">
    <property type="entry name" value="NAD(P)-bd_dom_sf"/>
</dbReference>
<name>A0A5B9DK71_9HYPH</name>
<feature type="binding site" evidence="4">
    <location>
        <position position="107"/>
    </location>
    <ligand>
        <name>shikimate</name>
        <dbReference type="ChEBI" id="CHEBI:36208"/>
    </ligand>
</feature>
<dbReference type="CDD" id="cd01065">
    <property type="entry name" value="NAD_bind_Shikimate_DH"/>
    <property type="match status" value="1"/>
</dbReference>
<evidence type="ECO:0000256" key="4">
    <source>
        <dbReference type="HAMAP-Rule" id="MF_00222"/>
    </source>
</evidence>
<dbReference type="AlphaFoldDB" id="A0A5B9DK71"/>
<dbReference type="GO" id="GO:0009073">
    <property type="term" value="P:aromatic amino acid family biosynthetic process"/>
    <property type="evidence" value="ECO:0007669"/>
    <property type="project" value="UniProtKB-KW"/>
</dbReference>
<feature type="binding site" evidence="4">
    <location>
        <begin position="171"/>
        <end position="175"/>
    </location>
    <ligand>
        <name>NADP(+)</name>
        <dbReference type="ChEBI" id="CHEBI:58349"/>
    </ligand>
</feature>
<accession>A0A5B9DK71</accession>
<comment type="function">
    <text evidence="4">Involved in the biosynthesis of the chorismate, which leads to the biosynthesis of aromatic amino acids. Catalyzes the reversible NADPH linked reduction of 3-dehydroshikimate (DHSA) to yield shikimate (SA).</text>
</comment>
<evidence type="ECO:0000313" key="6">
    <source>
        <dbReference type="Proteomes" id="UP000321062"/>
    </source>
</evidence>
<protein>
    <recommendedName>
        <fullName evidence="4">Shikimate dehydrogenase (NADP(+))</fullName>
        <shortName evidence="4">SDH</shortName>
        <ecNumber evidence="4">1.1.1.25</ecNumber>
    </recommendedName>
</protein>
<feature type="binding site" evidence="4">
    <location>
        <position position="262"/>
    </location>
    <ligand>
        <name>NADP(+)</name>
        <dbReference type="ChEBI" id="CHEBI:58349"/>
    </ligand>
</feature>
<dbReference type="NCBIfam" id="NF001319">
    <property type="entry name" value="PRK00258.3-3"/>
    <property type="match status" value="1"/>
</dbReference>
<dbReference type="Proteomes" id="UP000321062">
    <property type="component" value="Chromosome"/>
</dbReference>
<feature type="binding site" evidence="4">
    <location>
        <position position="285"/>
    </location>
    <ligand>
        <name>NADP(+)</name>
        <dbReference type="ChEBI" id="CHEBI:58349"/>
    </ligand>
</feature>
<dbReference type="GO" id="GO:0005829">
    <property type="term" value="C:cytosol"/>
    <property type="evidence" value="ECO:0007669"/>
    <property type="project" value="TreeGrafter"/>
</dbReference>
<dbReference type="UniPathway" id="UPA00053">
    <property type="reaction ID" value="UER00087"/>
</dbReference>
<feature type="binding site" evidence="4">
    <location>
        <position position="147"/>
    </location>
    <ligand>
        <name>shikimate</name>
        <dbReference type="ChEBI" id="CHEBI:36208"/>
    </ligand>
</feature>
<dbReference type="NCBIfam" id="NF009201">
    <property type="entry name" value="PRK12549.1"/>
    <property type="match status" value="1"/>
</dbReference>
<evidence type="ECO:0000256" key="2">
    <source>
        <dbReference type="ARBA" id="ARBA00023002"/>
    </source>
</evidence>
<dbReference type="Pfam" id="PF08501">
    <property type="entry name" value="Shikimate_dh_N"/>
    <property type="match status" value="1"/>
</dbReference>
<dbReference type="SUPFAM" id="SSF51735">
    <property type="entry name" value="NAD(P)-binding Rossmann-fold domains"/>
    <property type="match status" value="1"/>
</dbReference>
<organism evidence="5 6">
    <name type="scientific">Paradevosia tibetensis</name>
    <dbReference type="NCBI Taxonomy" id="1447062"/>
    <lineage>
        <taxon>Bacteria</taxon>
        <taxon>Pseudomonadati</taxon>
        <taxon>Pseudomonadota</taxon>
        <taxon>Alphaproteobacteria</taxon>
        <taxon>Hyphomicrobiales</taxon>
        <taxon>Devosiaceae</taxon>
        <taxon>Paradevosia</taxon>
    </lineage>
</organism>
<dbReference type="EC" id="1.1.1.25" evidence="4"/>
<dbReference type="Pfam" id="PF18317">
    <property type="entry name" value="SDH_C"/>
    <property type="match status" value="1"/>
</dbReference>
<keyword evidence="3 4" id="KW-0057">Aromatic amino acid biosynthesis</keyword>
<dbReference type="Gene3D" id="3.40.50.10860">
    <property type="entry name" value="Leucine Dehydrogenase, chain A, domain 1"/>
    <property type="match status" value="1"/>
</dbReference>
<dbReference type="GO" id="GO:0050661">
    <property type="term" value="F:NADP binding"/>
    <property type="evidence" value="ECO:0007669"/>
    <property type="project" value="TreeGrafter"/>
</dbReference>
<comment type="similarity">
    <text evidence="4">Belongs to the shikimate dehydrogenase family.</text>
</comment>
<keyword evidence="4" id="KW-0028">Amino-acid biosynthesis</keyword>
<dbReference type="InterPro" id="IPR022893">
    <property type="entry name" value="Shikimate_DH_fam"/>
</dbReference>
<reference evidence="5 6" key="1">
    <citation type="journal article" date="2015" name="Int. J. Syst. Evol. Microbiol.">
        <title>Youhaiella tibetensis gen. nov., sp. nov., isolated from subsurface sediment.</title>
        <authorList>
            <person name="Wang Y.X."/>
            <person name="Huang F.Q."/>
            <person name="Nogi Y."/>
            <person name="Pang S.J."/>
            <person name="Wang P.K."/>
            <person name="Lv J."/>
        </authorList>
    </citation>
    <scope>NUCLEOTIDE SEQUENCE [LARGE SCALE GENOMIC DNA]</scope>
    <source>
        <strain evidence="6">fig4</strain>
    </source>
</reference>
<dbReference type="InterPro" id="IPR046346">
    <property type="entry name" value="Aminoacid_DH-like_N_sf"/>
</dbReference>
<dbReference type="PANTHER" id="PTHR21089">
    <property type="entry name" value="SHIKIMATE DEHYDROGENASE"/>
    <property type="match status" value="1"/>
</dbReference>
<dbReference type="GO" id="GO:0019632">
    <property type="term" value="P:shikimate metabolic process"/>
    <property type="evidence" value="ECO:0007669"/>
    <property type="project" value="TreeGrafter"/>
</dbReference>
<feature type="binding site" evidence="4">
    <location>
        <position position="292"/>
    </location>
    <ligand>
        <name>shikimate</name>
        <dbReference type="ChEBI" id="CHEBI:36208"/>
    </ligand>
</feature>
<dbReference type="GO" id="GO:0008652">
    <property type="term" value="P:amino acid biosynthetic process"/>
    <property type="evidence" value="ECO:0007669"/>
    <property type="project" value="UniProtKB-KW"/>
</dbReference>
<evidence type="ECO:0000256" key="3">
    <source>
        <dbReference type="ARBA" id="ARBA00023141"/>
    </source>
</evidence>
<comment type="caution">
    <text evidence="4">Lacks conserved residue(s) required for the propagation of feature annotation.</text>
</comment>
<keyword evidence="4" id="KW-0521">NADP</keyword>
<dbReference type="EMBL" id="CP041690">
    <property type="protein sequence ID" value="QEE19547.1"/>
    <property type="molecule type" value="Genomic_DNA"/>
</dbReference>
<comment type="catalytic activity">
    <reaction evidence="4">
        <text>shikimate + NADP(+) = 3-dehydroshikimate + NADPH + H(+)</text>
        <dbReference type="Rhea" id="RHEA:17737"/>
        <dbReference type="ChEBI" id="CHEBI:15378"/>
        <dbReference type="ChEBI" id="CHEBI:16630"/>
        <dbReference type="ChEBI" id="CHEBI:36208"/>
        <dbReference type="ChEBI" id="CHEBI:57783"/>
        <dbReference type="ChEBI" id="CHEBI:58349"/>
        <dbReference type="EC" id="1.1.1.25"/>
    </reaction>
</comment>
<dbReference type="OrthoDB" id="9792692at2"/>
<dbReference type="KEGG" id="yti:FNA67_04880"/>